<keyword evidence="6" id="KW-0067">ATP-binding</keyword>
<proteinExistence type="inferred from homology"/>
<dbReference type="CDD" id="cd00009">
    <property type="entry name" value="AAA"/>
    <property type="match status" value="1"/>
</dbReference>
<evidence type="ECO:0000256" key="8">
    <source>
        <dbReference type="ARBA" id="ARBA00023242"/>
    </source>
</evidence>
<name>I7JCM2_BABMR</name>
<dbReference type="PROSITE" id="PS50234">
    <property type="entry name" value="VWFA"/>
    <property type="match status" value="1"/>
</dbReference>
<dbReference type="Proteomes" id="UP000002899">
    <property type="component" value="Chromosome IV"/>
</dbReference>
<evidence type="ECO:0000313" key="12">
    <source>
        <dbReference type="Proteomes" id="UP000002899"/>
    </source>
</evidence>
<dbReference type="EMBL" id="LN871599">
    <property type="protein sequence ID" value="CCF75305.2"/>
    <property type="molecule type" value="Genomic_DNA"/>
</dbReference>
<keyword evidence="7" id="KW-0143">Chaperone</keyword>
<dbReference type="PANTHER" id="PTHR48103:SF2">
    <property type="entry name" value="MIDASIN"/>
    <property type="match status" value="1"/>
</dbReference>
<dbReference type="GO" id="GO:0016887">
    <property type="term" value="F:ATP hydrolysis activity"/>
    <property type="evidence" value="ECO:0007669"/>
    <property type="project" value="InterPro"/>
</dbReference>
<dbReference type="PIRSF" id="PIRSF010340">
    <property type="entry name" value="Midasin"/>
    <property type="match status" value="1"/>
</dbReference>
<evidence type="ECO:0000256" key="9">
    <source>
        <dbReference type="SAM" id="MobiDB-lite"/>
    </source>
</evidence>
<reference evidence="11 12" key="3">
    <citation type="journal article" date="2016" name="Sci. Rep.">
        <title>Genome-wide diversity and gene expression profiling of Babesia microti isolates identify polymorphic genes that mediate host-pathogen interactions.</title>
        <authorList>
            <person name="Silva J.C."/>
            <person name="Cornillot E."/>
            <person name="McCracken C."/>
            <person name="Usmani-Brown S."/>
            <person name="Dwivedi A."/>
            <person name="Ifeonu O.O."/>
            <person name="Crabtree J."/>
            <person name="Gotia H.T."/>
            <person name="Virji A.Z."/>
            <person name="Reynes C."/>
            <person name="Colinge J."/>
            <person name="Kumar V."/>
            <person name="Lawres L."/>
            <person name="Pazzi J.E."/>
            <person name="Pablo J.V."/>
            <person name="Hung C."/>
            <person name="Brancato J."/>
            <person name="Kumari P."/>
            <person name="Orvis J."/>
            <person name="Tretina K."/>
            <person name="Chibucos M."/>
            <person name="Ott S."/>
            <person name="Sadzewicz L."/>
            <person name="Sengamalay N."/>
            <person name="Shetty A.C."/>
            <person name="Su Q."/>
            <person name="Tallon L."/>
            <person name="Fraser C.M."/>
            <person name="Frutos R."/>
            <person name="Molina D.M."/>
            <person name="Krause P.J."/>
            <person name="Ben Mamoun C."/>
        </authorList>
    </citation>
    <scope>NUCLEOTIDE SEQUENCE [LARGE SCALE GENOMIC DNA]</scope>
    <source>
        <strain evidence="11 12">RI</strain>
    </source>
</reference>
<dbReference type="GeneID" id="24425751"/>
<sequence>MSLQNILNSIISEFDSLSSLQSQFFSYDRDLSKLISNCRIDITHKNNYRDTYRTELNDLVCKLKNINICHINSELLSDIFKFTRYISLDLDAIRISMRYLPQLTRFHIKNLILGAIKAMNSDDFTNSKLEDLEFMSYSILINYAIVSIYLYDDIYISKCCRYYLHTIGNNLINIIANDICNKLTENCAIDDKINSLQNDFIIIQAITPHWSKQSLLADVLKLQSDDIIKIIEYALEMNSIDLPKIYIDKYSTRYDYELTNLFVTNGLIGLAKIDNCIHLIPQAINSTISNGGFVETDTAKYVITCMSRFIRMGKNCLLLYGNPGNGTTTYINQLSRLLHIDDDPITLYLDDTADYQSLICNWNTSTSVGLFQFDYGLFTKAITEGKWVVVENVDKCSDDVRMLLKEVIQSGKLYIKELDKTLYVHPNFFIFATCKIEDINHFDSYNNQMEPLKSPDISFTSFWPKLYIPPITTSDLDTIITIKYPQILPIKDALIAAFFGTIELIRSIEIEKVPRPSDLLKICKRIANLTVHNDFIDRPIYRLEGYLSESTREMILLAAEGVLFCFIGEKHKRLQIAYKWASYFQLNEAQTEYFITKSRYNLSDACISNISDKNCKYSLTNTHSRVLRQMIECLIANEPILLIGDTGVGKTTAVQTLSHIANKPLRVYVFSDQSEACDLVGSFCPQGLKYKFTQLLRKICYAVSVTCNNDNIATNFIERLNCMVRNSLYNDFITTMSHFVSNASKFDIWKDISVELRILAREIKYNQRTSIVVGDLPKLLQQLNLSATNSIIYDIDDAEPVSFKFQDGILTQCIRNGEWILLDELNLAPSHLLQRLVGIIKCDNMCKYFDLFENSERIPIHPEFKLFACLNPSKVISGDIFEYSGKKDLAPSIKRLFTEIYLDELTDSDDLCAIMTTYFPDKQKYHVNIINFYLQLLEMAKKSQLICADMRSSPVYSLRNLSRTLTYTKNFLDKNKSSNFLDALRNGFLSCFGSSLSQKSEFLICQLFDKLFIHNPTNLVENMLNLTSSEEFIVTNTVKTNLIKISRVLEGLTVPILLEGPTSVGKTNLIKYLAQQFNREFVRINNHENTDLQEYLGSFSFNQVDNQIVFNEGVLVQAARNGHWLLLDELNLAPSEVLEALNRILDDNREIIITETNTTITPHPNFVIFATQNPANSIYGGRKQFSRALKNRFIHFNISELPFCEWEEIIHQRFKLPKSRASAIVNIYKDMYYYAPPAMAFLGSTTLVTTRDIVKWCNRSPVDDVDLVNIGWFLMGERQRTRDSRDAFSNIFNKHFPLVKVSTNYLLSGFIQNVTAICPEYIINESSARLITLIHNGLRAKEPILLIGETGTGKTTCCQVIAKVLGLDITIVNLHLHTDASDLIGSIKPTKISLKSYKSKLHRLISLLYDYGKYFIDSDQLSLVISEQIRDCVEYLGSFSNVPSLDEYNTFKQVIMNIISSTVDYVKPAKKPCKNTCSYIKQLLNELCPLDKFEWKDGPVVETMRKGGILVLDEISLAEDAVLEKLNPVLEGGVVSLTLTDKNSSTIETVVAHEKFFIIATMNPGNDFGKRELSPALSNRFTQIWVPQPKIDSPEFNQFLNNLIKTDVKNIKAQRLSDLLQEILIGLYKFEIKPSIRDIKLLIDYLTSATSNGVTISNALVDGFKILFIYPLSESVSVTVEDFIFGILSGYFPELTLENNLSLTSSFDLDKSRILVNKIQMAISFSRFILLEGPAGVGKTSAVSTLSKMRSKRLIKINISQQTELMDLVGTFVPSNSASMSSNFSWKDGPIVEAMKNGDWVLLDEINLASQPVLEGLNSLLDHRREIYLAEIDQIVNCHPHFFLFASQNSAYDGGGRKFLPKSFLNRFTVIRCNTLDHATCNSIIRKLYPTLDPSVITLVTEIIYELDVKFAGLGYYFNLRDAIRLCNCLNSDSPKKIDVYSCLLSRFKRKNEFLQASEIVYKKISILSFQNPAKSIIETANLLCNQHHLLELLYNYVSSPIPVVITGPDQSGKSTVVRELARLVGTKLVEIPIFPDTDAYDLLGSFEQISSARYLSKFHQLVSLQRNLLQKDYIKLLLSDTQELATQSVEIDNIFARHTLPNELVSAWENVKSLSNGVNPQFRWIDGVLVDAIANGHWVLLKRVDLAQPAIIDRLNSLLEVDTAYGVSGTDGENFILFECGYFREIPIKRANAANGGKGFKVFMTNSYQSNLSKPILNRCLQINILPFDNISTSTFVTPYMQFISNILKVQLSNHCEINIINSLKMLVRQFTLDCFKELIIISTVFAVLSDVTESFDLPKLLFWARLFHMHCYDLGEYNSPANSPKSALKNSFDIVFTSKCEFNWLLEKLQLLEIEIDNYDLVRYVKYLLEEGMDVNQHSYIKYLVVTKAPLNRLYSSLSVMADTLGIQSIDSLGISSLNTSELIANSTAVPQVDLFFALYGISIPKSHTPDSMARFALLDKHSDNLLLDVNYKVNVTAIKDLNWSFLYHMHPSHLVLRLFTCGMDTQLSHYRNCEITMEIYSKIYSCIVNRLNLLTYDEAAISSVVKLENSAFEMVKKLHIDRSIALESQIISRNVLLSCASKRLLIDIGLNLTTNNTFPFILEMAKKLSSNVDIDLLASVALVNVLKSTGSNTTNITGNVNNKVAKFPKIVGLREFCEVLQQETIENQVNSSVAVKTELYLLLLKNALKFDTAKVNVDEFIISNDQTSTKDIYQLIYNTPYEYFERIQLPDQIIKVFKESLGIHFSILGDNPWINFGYNILSNEFMELIETETLYDMKISDFLAELKLWENRSREFISAQSDLAILSNPYNVNDHLYDTSILLQYKFKLYKFACLKIFPRELGEFFQLSEYNAMDKSGLDNLITVTKQFVATFFNEKVICDIISKSLLSDAVNIANHTIEFLSDLELRNPFAIKFIKPIQIALYSIAYGILSQVSLGTINSYILNPCTIVYPFSFNVTKSLLDLISSNYCNYTGQISQNKLLLLILKWSIINNNYDEILPILKKISDSIMAVEPAEYIYKATNLQKAIEYQVQNDSIDSNASIDEFCSLLFPLPIEIRSFLGIDHKIYNCTVEPCETDNWQIWEAVGSSMKTKICELIKDTYKLSTEYKLGLFKDFSQWICRLLNLIPNKTQPGILLYYQALNLVLDTVNSCKLDAYQSDIFLDNLISQVKKMLSIKPTLLTLNTMVSLLETVKSSLEQWNKSLSAQMTDPKQRTDNVLYFDIPEFERISLKLLAEFITSWEFLPNEKLGEMSINAYKDIPILLQLTTQFDDCIDISYIIGDIDKFLTCPLYEYEMRLQILQLFAKIAPNPLSKIFSNTYIIHSNSRVPADCNDYLKSAKIKLLQVISEGTRKIDKAQIHKLKRSAAKIMHQYIKDISASTNNQNFENLIICPALVDMVKLNNFSSGNVEMYEYIDESISTGNKATLERCLKDVKQFSTTLNLTKSRGYNYHESLCILDTDWQIYHIHRDCQRQLIQLQRLIHGLDDLLLLQLICHSQKSVISSFEQSLNDYFVGKYPWDNFTSLYHAFTSLLRGLEVLNQIYNKIWKLFNTFNEFYNSISKSIEVVMVSNCNWLDKTQWAVNDIYQNLTQLIGLAQIELERIYLNVGNRNIKQTVKVLLQIATSAMSDIKSDKNTINDVIKSDKNTINDDVGETISSVLLTVKYYEMIKKIMQLNEQARLRESQSKQADDMDEWIAGTGLANAETGDGQTNNLEQQFDENSVDYAKDSIDMQQNDTECNGNDRGEFNDGVSDDELNYDSRTNVSPNDLELSSGDEKYHEGIQIAEKLDAPADSNDDSVQELDIGSATPSDQFPTKDDFEDGDTDADVVNPQEYMEHSGCSEDEKDSHSEIDDGCSEDEKDSHSEIDDGCNEFEKDTHSEIDMGGNSSTEELEEFCHLDDKNGDPCDENICDDKSKERELSDMNITQSVPDKDGLDLTSEGIISHLDVNYEKGNSSAIGQTSVVLGYGESTPANDYEGTNISQLNIKNMQVDHSIDNPAQKLNDASGIDMTDITDDWINAEYGVEYKINFPLKKHDSLSQPNMQMNRFQGLCVTNGYEVWKQLQQQTISTSIALGEQLKRILEPTIKGRFQGYYKSGKRLCMRKVMLFIASGYKKDKIWMRRTKLTKFGHYIMLALDNSASMLQGGGGQLLVNVALESFALITQALNRIDIDNICIYSFGSGEPRELLPMNQKISGDLGGKLVENFTFDESSDDSHQKGLANMLLEAHQVFSKINDNAKKIIFIITDGKFNKKMVSPIVERLIKSGLIPVLLIIDRGPNDPLSMVNMKQVIQDGKNIKIESFFHNFPFPLYAIIHNVDALPSVLCDLIRHWFNN</sequence>
<dbReference type="Gene3D" id="3.40.50.410">
    <property type="entry name" value="von Willebrand factor, type A domain"/>
    <property type="match status" value="1"/>
</dbReference>
<dbReference type="PANTHER" id="PTHR48103">
    <property type="entry name" value="MIDASIN-RELATED"/>
    <property type="match status" value="1"/>
</dbReference>
<feature type="domain" description="VWFA" evidence="10">
    <location>
        <begin position="4134"/>
        <end position="4331"/>
    </location>
</feature>
<keyword evidence="5" id="KW-0547">Nucleotide-binding</keyword>
<feature type="region of interest" description="Disordered" evidence="9">
    <location>
        <begin position="3736"/>
        <end position="3777"/>
    </location>
</feature>
<dbReference type="InterPro" id="IPR002035">
    <property type="entry name" value="VWF_A"/>
</dbReference>
<dbReference type="RefSeq" id="XP_021337170.1">
    <property type="nucleotide sequence ID" value="XM_021482397.1"/>
</dbReference>
<dbReference type="GO" id="GO:0005730">
    <property type="term" value="C:nucleolus"/>
    <property type="evidence" value="ECO:0007669"/>
    <property type="project" value="UniProtKB-SubCell"/>
</dbReference>
<evidence type="ECO:0000256" key="6">
    <source>
        <dbReference type="ARBA" id="ARBA00022840"/>
    </source>
</evidence>
<dbReference type="InterPro" id="IPR040848">
    <property type="entry name" value="AAA_lid_7"/>
</dbReference>
<evidence type="ECO:0000313" key="11">
    <source>
        <dbReference type="EMBL" id="CCF75305.2"/>
    </source>
</evidence>
<feature type="region of interest" description="Disordered" evidence="9">
    <location>
        <begin position="3791"/>
        <end position="3889"/>
    </location>
</feature>
<evidence type="ECO:0000256" key="3">
    <source>
        <dbReference type="ARBA" id="ARBA00007188"/>
    </source>
</evidence>
<dbReference type="InterPro" id="IPR027417">
    <property type="entry name" value="P-loop_NTPase"/>
</dbReference>
<evidence type="ECO:0000259" key="10">
    <source>
        <dbReference type="PROSITE" id="PS50234"/>
    </source>
</evidence>
<dbReference type="Pfam" id="PF17865">
    <property type="entry name" value="AAA_lid_5"/>
    <property type="match status" value="1"/>
</dbReference>
<reference evidence="11 12" key="1">
    <citation type="journal article" date="2012" name="Nucleic Acids Res.">
        <title>Sequencing of the smallest Apicomplexan genome from the human pathogen Babesia microti.</title>
        <authorList>
            <person name="Cornillot E."/>
            <person name="Hadj-Kaddour K."/>
            <person name="Dassouli A."/>
            <person name="Noel B."/>
            <person name="Ranwez V."/>
            <person name="Vacherie B."/>
            <person name="Augagneur Y."/>
            <person name="Bres V."/>
            <person name="Duclos A."/>
            <person name="Randazzo S."/>
            <person name="Carcy B."/>
            <person name="Debierre-Grockiego F."/>
            <person name="Delbecq S."/>
            <person name="Moubri-Menage K."/>
            <person name="Shams-Eldin H."/>
            <person name="Usmani-Brown S."/>
            <person name="Bringaud F."/>
            <person name="Wincker P."/>
            <person name="Vivares C.P."/>
            <person name="Schwarz R.T."/>
            <person name="Schetters T.P."/>
            <person name="Krause P.J."/>
            <person name="Gorenflot A."/>
            <person name="Berry V."/>
            <person name="Barbe V."/>
            <person name="Ben Mamoun C."/>
        </authorList>
    </citation>
    <scope>NUCLEOTIDE SEQUENCE [LARGE SCALE GENOMIC DNA]</scope>
    <source>
        <strain evidence="11 12">RI</strain>
    </source>
</reference>
<comment type="similarity">
    <text evidence="3">Belongs to the midasin family.</text>
</comment>
<dbReference type="GO" id="GO:0000027">
    <property type="term" value="P:ribosomal large subunit assembly"/>
    <property type="evidence" value="ECO:0007669"/>
    <property type="project" value="InterPro"/>
</dbReference>
<dbReference type="GO" id="GO:0005654">
    <property type="term" value="C:nucleoplasm"/>
    <property type="evidence" value="ECO:0007669"/>
    <property type="project" value="UniProtKB-SubCell"/>
</dbReference>
<evidence type="ECO:0000256" key="1">
    <source>
        <dbReference type="ARBA" id="ARBA00004604"/>
    </source>
</evidence>
<dbReference type="SUPFAM" id="SSF53300">
    <property type="entry name" value="vWA-like"/>
    <property type="match status" value="1"/>
</dbReference>
<dbReference type="GO" id="GO:0005524">
    <property type="term" value="F:ATP binding"/>
    <property type="evidence" value="ECO:0007669"/>
    <property type="project" value="UniProtKB-KW"/>
</dbReference>
<evidence type="ECO:0000256" key="4">
    <source>
        <dbReference type="ARBA" id="ARBA00017143"/>
    </source>
</evidence>
<evidence type="ECO:0000256" key="2">
    <source>
        <dbReference type="ARBA" id="ARBA00004642"/>
    </source>
</evidence>
<evidence type="ECO:0000256" key="5">
    <source>
        <dbReference type="ARBA" id="ARBA00022741"/>
    </source>
</evidence>
<dbReference type="GO" id="GO:0000055">
    <property type="term" value="P:ribosomal large subunit export from nucleus"/>
    <property type="evidence" value="ECO:0007669"/>
    <property type="project" value="TreeGrafter"/>
</dbReference>
<organism evidence="11 12">
    <name type="scientific">Babesia microti (strain RI)</name>
    <dbReference type="NCBI Taxonomy" id="1133968"/>
    <lineage>
        <taxon>Eukaryota</taxon>
        <taxon>Sar</taxon>
        <taxon>Alveolata</taxon>
        <taxon>Apicomplexa</taxon>
        <taxon>Aconoidasida</taxon>
        <taxon>Piroplasmida</taxon>
        <taxon>Babesiidae</taxon>
        <taxon>Babesia</taxon>
    </lineage>
</organism>
<keyword evidence="12" id="KW-1185">Reference proteome</keyword>
<dbReference type="Gene3D" id="3.40.50.300">
    <property type="entry name" value="P-loop containing nucleotide triphosphate hydrolases"/>
    <property type="match status" value="7"/>
</dbReference>
<dbReference type="InterPro" id="IPR012099">
    <property type="entry name" value="Midasin"/>
</dbReference>
<accession>I7JCM2</accession>
<dbReference type="Pfam" id="PF07728">
    <property type="entry name" value="AAA_5"/>
    <property type="match status" value="5"/>
</dbReference>
<reference evidence="11 12" key="2">
    <citation type="journal article" date="2013" name="PLoS ONE">
        <title>Whole genome mapping and re-organization of the nuclear and mitochondrial genomes of Babesia microti isolates.</title>
        <authorList>
            <person name="Cornillot E."/>
            <person name="Dassouli A."/>
            <person name="Garg A."/>
            <person name="Pachikara N."/>
            <person name="Randazzo S."/>
            <person name="Depoix D."/>
            <person name="Carcy B."/>
            <person name="Delbecq S."/>
            <person name="Frutos R."/>
            <person name="Silva J.C."/>
            <person name="Sutton R."/>
            <person name="Krause P.J."/>
            <person name="Mamoun C.B."/>
        </authorList>
    </citation>
    <scope>NUCLEOTIDE SEQUENCE [LARGE SCALE GENOMIC DNA]</scope>
    <source>
        <strain evidence="11 12">RI</strain>
    </source>
</reference>
<dbReference type="InterPro" id="IPR011704">
    <property type="entry name" value="ATPase_dyneun-rel_AAA"/>
</dbReference>
<dbReference type="SMART" id="SM00382">
    <property type="entry name" value="AAA"/>
    <property type="match status" value="5"/>
</dbReference>
<keyword evidence="8" id="KW-0539">Nucleus</keyword>
<feature type="compositionally biased region" description="Basic and acidic residues" evidence="9">
    <location>
        <begin position="3837"/>
        <end position="3854"/>
    </location>
</feature>
<dbReference type="InterPro" id="IPR041190">
    <property type="entry name" value="Midasin_AAA_lid_5"/>
</dbReference>
<dbReference type="SUPFAM" id="SSF52540">
    <property type="entry name" value="P-loop containing nucleoside triphosphate hydrolases"/>
    <property type="match status" value="6"/>
</dbReference>
<evidence type="ECO:0000256" key="7">
    <source>
        <dbReference type="ARBA" id="ARBA00023186"/>
    </source>
</evidence>
<comment type="subcellular location">
    <subcellularLocation>
        <location evidence="1">Nucleus</location>
        <location evidence="1">Nucleolus</location>
    </subcellularLocation>
    <subcellularLocation>
        <location evidence="2">Nucleus</location>
        <location evidence="2">Nucleoplasm</location>
    </subcellularLocation>
</comment>
<dbReference type="Pfam" id="PF17867">
    <property type="entry name" value="AAA_lid_7"/>
    <property type="match status" value="1"/>
</dbReference>
<dbReference type="KEGG" id="bmic:BmR1_04g05531"/>
<dbReference type="VEuPathDB" id="PiroplasmaDB:BmR1_04g05531"/>
<dbReference type="FunFam" id="3.40.50.300:FF:000142">
    <property type="entry name" value="Midasin"/>
    <property type="match status" value="2"/>
</dbReference>
<dbReference type="InterPro" id="IPR036465">
    <property type="entry name" value="vWFA_dom_sf"/>
</dbReference>
<gene>
    <name evidence="11" type="ORF">BmR1_04g05531</name>
</gene>
<protein>
    <recommendedName>
        <fullName evidence="4">Midasin</fullName>
    </recommendedName>
</protein>
<feature type="compositionally biased region" description="Basic and acidic residues" evidence="9">
    <location>
        <begin position="3863"/>
        <end position="3884"/>
    </location>
</feature>
<dbReference type="OrthoDB" id="364317at2759"/>
<dbReference type="InterPro" id="IPR003593">
    <property type="entry name" value="AAA+_ATPase"/>
</dbReference>
<dbReference type="GO" id="GO:0030687">
    <property type="term" value="C:preribosome, large subunit precursor"/>
    <property type="evidence" value="ECO:0007669"/>
    <property type="project" value="TreeGrafter"/>
</dbReference>